<dbReference type="EMBL" id="CP017075">
    <property type="protein sequence ID" value="AOR77237.1"/>
    <property type="molecule type" value="Genomic_DNA"/>
</dbReference>
<evidence type="ECO:0000313" key="1">
    <source>
        <dbReference type="EMBL" id="AOR77237.1"/>
    </source>
</evidence>
<dbReference type="KEGG" id="nre:BES08_11100"/>
<sequence length="79" mass="8873">MGTPSDPFPQILSADQVRFEIVRGVQQIPRSVQRDMLVKDQDKARRAQEAAVAVIHARFDNLQVRSPAAVGSIFQDRSR</sequence>
<keyword evidence="2" id="KW-1185">Reference proteome</keyword>
<name>A0A1D8A544_9SPHN</name>
<proteinExistence type="predicted"/>
<dbReference type="Proteomes" id="UP000094626">
    <property type="component" value="Chromosome"/>
</dbReference>
<protein>
    <submittedName>
        <fullName evidence="1">Uncharacterized protein</fullName>
    </submittedName>
</protein>
<accession>A0A1D8A544</accession>
<evidence type="ECO:0000313" key="2">
    <source>
        <dbReference type="Proteomes" id="UP000094626"/>
    </source>
</evidence>
<dbReference type="OrthoDB" id="7510459at2"/>
<reference evidence="2" key="1">
    <citation type="journal article" date="2017" name="J. Biotechnol.">
        <title>Complete genome sequence of Novosphingobium resinovorum SA1, a versatile xenobiotic-degrading bacterium capable of utilizing sulfanilic acid.</title>
        <authorList>
            <person name="Hegedus B."/>
            <person name="Kos P.B."/>
            <person name="Balint B."/>
            <person name="Maroti G."/>
            <person name="Gan H.M."/>
            <person name="Perei K."/>
            <person name="Rakhely G."/>
        </authorList>
    </citation>
    <scope>NUCLEOTIDE SEQUENCE [LARGE SCALE GENOMIC DNA]</scope>
    <source>
        <strain evidence="2">SA1</strain>
    </source>
</reference>
<dbReference type="RefSeq" id="WP_069708305.1">
    <property type="nucleotide sequence ID" value="NZ_CP017075.1"/>
</dbReference>
<organism evidence="1 2">
    <name type="scientific">Novosphingobium resinovorum</name>
    <dbReference type="NCBI Taxonomy" id="158500"/>
    <lineage>
        <taxon>Bacteria</taxon>
        <taxon>Pseudomonadati</taxon>
        <taxon>Pseudomonadota</taxon>
        <taxon>Alphaproteobacteria</taxon>
        <taxon>Sphingomonadales</taxon>
        <taxon>Sphingomonadaceae</taxon>
        <taxon>Novosphingobium</taxon>
    </lineage>
</organism>
<gene>
    <name evidence="1" type="ORF">BES08_11100</name>
</gene>
<dbReference type="AlphaFoldDB" id="A0A1D8A544"/>